<organism evidence="2 3">
    <name type="scientific">Brevundimonas nasdae</name>
    <dbReference type="NCBI Taxonomy" id="172043"/>
    <lineage>
        <taxon>Bacteria</taxon>
        <taxon>Pseudomonadati</taxon>
        <taxon>Pseudomonadota</taxon>
        <taxon>Alphaproteobacteria</taxon>
        <taxon>Caulobacterales</taxon>
        <taxon>Caulobacteraceae</taxon>
        <taxon>Brevundimonas</taxon>
    </lineage>
</organism>
<keyword evidence="1" id="KW-0472">Membrane</keyword>
<dbReference type="AlphaFoldDB" id="A0A0B4CFI3"/>
<evidence type="ECO:0000313" key="3">
    <source>
        <dbReference type="Proteomes" id="UP000031166"/>
    </source>
</evidence>
<keyword evidence="1" id="KW-1133">Transmembrane helix</keyword>
<dbReference type="STRING" id="172043.RM53_16625"/>
<proteinExistence type="predicted"/>
<keyword evidence="1" id="KW-0812">Transmembrane</keyword>
<protein>
    <submittedName>
        <fullName evidence="2">Uncharacterized protein</fullName>
    </submittedName>
</protein>
<sequence>MAVKAALTVPICCVAGTMLTLLSTFVRARSALAVYPEIMGCESGCTVVATGWPLTFVRDYLGMSVVNTADIMEVWFAADRFDWPPFLINAVFWSLAVLAAHVGLRRLLARRR</sequence>
<evidence type="ECO:0000313" key="2">
    <source>
        <dbReference type="EMBL" id="KIC53161.1"/>
    </source>
</evidence>
<evidence type="ECO:0000256" key="1">
    <source>
        <dbReference type="SAM" id="Phobius"/>
    </source>
</evidence>
<dbReference type="EMBL" id="JWSY01000066">
    <property type="protein sequence ID" value="KIC53161.1"/>
    <property type="molecule type" value="Genomic_DNA"/>
</dbReference>
<dbReference type="Proteomes" id="UP000031166">
    <property type="component" value="Unassembled WGS sequence"/>
</dbReference>
<feature type="transmembrane region" description="Helical" evidence="1">
    <location>
        <begin position="86"/>
        <end position="104"/>
    </location>
</feature>
<gene>
    <name evidence="2" type="ORF">RM53_16625</name>
</gene>
<name>A0A0B4CFI3_9CAUL</name>
<reference evidence="2 3" key="1">
    <citation type="submission" date="2014-12" db="EMBL/GenBank/DDBJ databases">
        <title>Genome sequencing of Brevundimonas nasdae TPW30.</title>
        <authorList>
            <person name="Tan P.W."/>
            <person name="Chan K.-G."/>
        </authorList>
    </citation>
    <scope>NUCLEOTIDE SEQUENCE [LARGE SCALE GENOMIC DNA]</scope>
    <source>
        <strain evidence="2 3">TPW30</strain>
    </source>
</reference>
<accession>A0A0B4CFI3</accession>
<comment type="caution">
    <text evidence="2">The sequence shown here is derived from an EMBL/GenBank/DDBJ whole genome shotgun (WGS) entry which is preliminary data.</text>
</comment>